<evidence type="ECO:0000256" key="1">
    <source>
        <dbReference type="ARBA" id="ARBA00004651"/>
    </source>
</evidence>
<evidence type="ECO:0000256" key="5">
    <source>
        <dbReference type="ARBA" id="ARBA00023136"/>
    </source>
</evidence>
<dbReference type="InterPro" id="IPR025857">
    <property type="entry name" value="MacB_PCD"/>
</dbReference>
<dbReference type="AlphaFoldDB" id="A0A644XQT8"/>
<feature type="domain" description="MacB-like periplasmic core" evidence="8">
    <location>
        <begin position="134"/>
        <end position="268"/>
    </location>
</feature>
<comment type="caution">
    <text evidence="9">The sequence shown here is derived from an EMBL/GenBank/DDBJ whole genome shotgun (WGS) entry which is preliminary data.</text>
</comment>
<accession>A0A644XQT8</accession>
<gene>
    <name evidence="9" type="ORF">SDC9_64673</name>
</gene>
<feature type="transmembrane region" description="Helical" evidence="6">
    <location>
        <begin position="344"/>
        <end position="364"/>
    </location>
</feature>
<name>A0A644XQT8_9ZZZZ</name>
<dbReference type="EMBL" id="VSSQ01002950">
    <property type="protein sequence ID" value="MPM18267.1"/>
    <property type="molecule type" value="Genomic_DNA"/>
</dbReference>
<feature type="domain" description="ABC3 transporter permease C-terminal" evidence="7">
    <location>
        <begin position="303"/>
        <end position="451"/>
    </location>
</feature>
<keyword evidence="3 6" id="KW-0812">Transmembrane</keyword>
<dbReference type="InterPro" id="IPR003838">
    <property type="entry name" value="ABC3_permease_C"/>
</dbReference>
<reference evidence="9" key="1">
    <citation type="submission" date="2019-08" db="EMBL/GenBank/DDBJ databases">
        <authorList>
            <person name="Kucharzyk K."/>
            <person name="Murdoch R.W."/>
            <person name="Higgins S."/>
            <person name="Loffler F."/>
        </authorList>
    </citation>
    <scope>NUCLEOTIDE SEQUENCE</scope>
</reference>
<keyword evidence="4 6" id="KW-1133">Transmembrane helix</keyword>
<evidence type="ECO:0000256" key="6">
    <source>
        <dbReference type="SAM" id="Phobius"/>
    </source>
</evidence>
<organism evidence="9">
    <name type="scientific">bioreactor metagenome</name>
    <dbReference type="NCBI Taxonomy" id="1076179"/>
    <lineage>
        <taxon>unclassified sequences</taxon>
        <taxon>metagenomes</taxon>
        <taxon>ecological metagenomes</taxon>
    </lineage>
</organism>
<feature type="transmembrane region" description="Helical" evidence="6">
    <location>
        <begin position="299"/>
        <end position="323"/>
    </location>
</feature>
<keyword evidence="5 6" id="KW-0472">Membrane</keyword>
<evidence type="ECO:0000259" key="8">
    <source>
        <dbReference type="Pfam" id="PF12704"/>
    </source>
</evidence>
<evidence type="ECO:0000313" key="9">
    <source>
        <dbReference type="EMBL" id="MPM18267.1"/>
    </source>
</evidence>
<dbReference type="InterPro" id="IPR050250">
    <property type="entry name" value="Macrolide_Exporter_MacB"/>
</dbReference>
<dbReference type="PANTHER" id="PTHR30572">
    <property type="entry name" value="MEMBRANE COMPONENT OF TRANSPORTER-RELATED"/>
    <property type="match status" value="1"/>
</dbReference>
<keyword evidence="2" id="KW-1003">Cell membrane</keyword>
<dbReference type="Pfam" id="PF12704">
    <property type="entry name" value="MacB_PCD"/>
    <property type="match status" value="1"/>
</dbReference>
<protein>
    <submittedName>
        <fullName evidence="9">Uncharacterized protein</fullName>
    </submittedName>
</protein>
<sequence length="459" mass="49703">MGFMKRAFLYVTQKKGKSVLLLVLLFIMATFVLTGLSIGKASDTTQKNLRQALGGGFQIGVDYSDGNPYLVTEQTDTGTIIYTKMPITDEMITGIAKIDGINTINATTEIMPAIKDMYFFAGKIPIEEAFRSMTTALAVSDTENNSYFSSGSVSLVEGRHIVSGDTHIAVISKDLAERNGLAVGDTLTFYNIVTQAEVNVTIIGLFEPKEIEDITQQVTSYQKIQNKVFTDINTAKEIEKSYIMGFSTLDITVEDPSELEAIISEIKAISMIDWSAYVFETGDQSYEAAAYSLEQLDKLIATLLIVIAVVSAIILSLVLTMWAKNRVHETGVLLSVGISKSAIVGQYLTEVLIIAVLAFGLSFFSSNAVASQIGNSMLQQQDVQAADTLADDGKAAAVVSDGSSDSVTSVEISNLEIQVSLDNLIQLYLIGFSIIILSVGISSITVMRLKPREILSKMS</sequence>
<comment type="subcellular location">
    <subcellularLocation>
        <location evidence="1">Cell membrane</location>
        <topology evidence="1">Multi-pass membrane protein</topology>
    </subcellularLocation>
</comment>
<evidence type="ECO:0000259" key="7">
    <source>
        <dbReference type="Pfam" id="PF02687"/>
    </source>
</evidence>
<feature type="transmembrane region" description="Helical" evidence="6">
    <location>
        <begin position="425"/>
        <end position="449"/>
    </location>
</feature>
<dbReference type="GO" id="GO:0005886">
    <property type="term" value="C:plasma membrane"/>
    <property type="evidence" value="ECO:0007669"/>
    <property type="project" value="UniProtKB-SubCell"/>
</dbReference>
<dbReference type="PANTHER" id="PTHR30572:SF9">
    <property type="entry name" value="ABC TRANSPORTER PERMEASE PROTEIN"/>
    <property type="match status" value="1"/>
</dbReference>
<evidence type="ECO:0000256" key="2">
    <source>
        <dbReference type="ARBA" id="ARBA00022475"/>
    </source>
</evidence>
<proteinExistence type="predicted"/>
<dbReference type="GO" id="GO:0022857">
    <property type="term" value="F:transmembrane transporter activity"/>
    <property type="evidence" value="ECO:0007669"/>
    <property type="project" value="TreeGrafter"/>
</dbReference>
<dbReference type="Pfam" id="PF02687">
    <property type="entry name" value="FtsX"/>
    <property type="match status" value="1"/>
</dbReference>
<evidence type="ECO:0000256" key="4">
    <source>
        <dbReference type="ARBA" id="ARBA00022989"/>
    </source>
</evidence>
<evidence type="ECO:0000256" key="3">
    <source>
        <dbReference type="ARBA" id="ARBA00022692"/>
    </source>
</evidence>